<evidence type="ECO:0000256" key="10">
    <source>
        <dbReference type="ARBA" id="ARBA00023027"/>
    </source>
</evidence>
<comment type="cofactor">
    <cofactor evidence="16 17">
        <name>FMN</name>
        <dbReference type="ChEBI" id="CHEBI:58210"/>
    </cofactor>
</comment>
<feature type="domain" description="FMN-binding" evidence="18">
    <location>
        <begin position="128"/>
        <end position="226"/>
    </location>
</feature>
<keyword evidence="5 16" id="KW-0285">Flavoprotein</keyword>
<dbReference type="NCBIfam" id="TIGR01938">
    <property type="entry name" value="nqrC"/>
    <property type="match status" value="1"/>
</dbReference>
<dbReference type="EC" id="7.2.1.1" evidence="16 17"/>
<evidence type="ECO:0000256" key="6">
    <source>
        <dbReference type="ARBA" id="ARBA00022643"/>
    </source>
</evidence>
<dbReference type="GO" id="GO:0016655">
    <property type="term" value="F:oxidoreductase activity, acting on NAD(P)H, quinone or similar compound as acceptor"/>
    <property type="evidence" value="ECO:0007669"/>
    <property type="project" value="UniProtKB-UniRule"/>
</dbReference>
<keyword evidence="4 16" id="KW-0597">Phosphoprotein</keyword>
<evidence type="ECO:0000256" key="14">
    <source>
        <dbReference type="ARBA" id="ARBA00023136"/>
    </source>
</evidence>
<reference evidence="19" key="1">
    <citation type="submission" date="2020-04" db="EMBL/GenBank/DDBJ databases">
        <title>Deep metagenomics examines the oral microbiome during advanced dental caries in children, revealing novel taxa and co-occurrences with host molecules.</title>
        <authorList>
            <person name="Baker J.L."/>
            <person name="Morton J.T."/>
            <person name="Dinis M."/>
            <person name="Alvarez R."/>
            <person name="Tran N.C."/>
            <person name="Knight R."/>
            <person name="Edlund A."/>
        </authorList>
    </citation>
    <scope>NUCLEOTIDE SEQUENCE</scope>
    <source>
        <strain evidence="19">JCVI_34_bin.1</strain>
    </source>
</reference>
<dbReference type="PANTHER" id="PTHR37838">
    <property type="entry name" value="NA(+)-TRANSLOCATING NADH-QUINONE REDUCTASE SUBUNIT C"/>
    <property type="match status" value="1"/>
</dbReference>
<keyword evidence="14 16" id="KW-0472">Membrane</keyword>
<dbReference type="HAMAP" id="MF_00427">
    <property type="entry name" value="NqrC"/>
    <property type="match status" value="1"/>
</dbReference>
<dbReference type="InterPro" id="IPR010204">
    <property type="entry name" value="NqrC"/>
</dbReference>
<name>A0A929RXK0_9BACT</name>
<dbReference type="Pfam" id="PF04205">
    <property type="entry name" value="FMN_bind"/>
    <property type="match status" value="1"/>
</dbReference>
<evidence type="ECO:0000256" key="4">
    <source>
        <dbReference type="ARBA" id="ARBA00022553"/>
    </source>
</evidence>
<evidence type="ECO:0000256" key="2">
    <source>
        <dbReference type="ARBA" id="ARBA00022475"/>
    </source>
</evidence>
<keyword evidence="12 16" id="KW-0406">Ion transport</keyword>
<comment type="function">
    <text evidence="16">NQR complex catalyzes the reduction of ubiquinone-1 to ubiquinol by two successive reactions, coupled with the transport of Na(+) ions from the cytoplasm to the periplasm. NqrA to NqrE are probably involved in the second step, the conversion of ubisemiquinone to ubiquinol.</text>
</comment>
<dbReference type="GO" id="GO:0005886">
    <property type="term" value="C:plasma membrane"/>
    <property type="evidence" value="ECO:0007669"/>
    <property type="project" value="UniProtKB-SubCell"/>
</dbReference>
<dbReference type="GO" id="GO:0010181">
    <property type="term" value="F:FMN binding"/>
    <property type="evidence" value="ECO:0007669"/>
    <property type="project" value="UniProtKB-UniRule"/>
</dbReference>
<comment type="subunit">
    <text evidence="16 17">Composed of six subunits; NqrA, NqrB, NqrC, NqrD, NqrE and NqrF.</text>
</comment>
<sequence>MKLNTNSNTYTIVYSIVVVVIVAFLLAFCYSALKSRSEANERIDKKQQILAALNIRNVSKEQVEEKYKEVVVADEIITSQGNILKDGAQKDKDGFTVSRKDMSKDNLPIYICKVNGETKYVLPMIGKGLWGPIWGFIALNKDKKTVFGAYFDHESETAGLGSRIKDEDFQNTFQKKQAYSDNGEITLQVVKAGTASDKTTQCDGITGATLTTNGVENMIKEYLGFYKAFLQNNDK</sequence>
<evidence type="ECO:0000256" key="9">
    <source>
        <dbReference type="ARBA" id="ARBA00022989"/>
    </source>
</evidence>
<evidence type="ECO:0000256" key="1">
    <source>
        <dbReference type="ARBA" id="ARBA00022448"/>
    </source>
</evidence>
<comment type="caution">
    <text evidence="16">Lacks conserved residue(s) required for the propagation of feature annotation.</text>
</comment>
<evidence type="ECO:0000256" key="3">
    <source>
        <dbReference type="ARBA" id="ARBA00022519"/>
    </source>
</evidence>
<evidence type="ECO:0000256" key="17">
    <source>
        <dbReference type="PIRNR" id="PIRNR009437"/>
    </source>
</evidence>
<gene>
    <name evidence="16 19" type="primary">nqrC</name>
    <name evidence="19" type="ORF">HXK21_09130</name>
</gene>
<keyword evidence="9 16" id="KW-1133">Transmembrane helix</keyword>
<evidence type="ECO:0000256" key="7">
    <source>
        <dbReference type="ARBA" id="ARBA00022692"/>
    </source>
</evidence>
<comment type="catalytic activity">
    <reaction evidence="16 17">
        <text>a ubiquinone + n Na(+)(in) + NADH + H(+) = a ubiquinol + n Na(+)(out) + NAD(+)</text>
        <dbReference type="Rhea" id="RHEA:47748"/>
        <dbReference type="Rhea" id="RHEA-COMP:9565"/>
        <dbReference type="Rhea" id="RHEA-COMP:9566"/>
        <dbReference type="ChEBI" id="CHEBI:15378"/>
        <dbReference type="ChEBI" id="CHEBI:16389"/>
        <dbReference type="ChEBI" id="CHEBI:17976"/>
        <dbReference type="ChEBI" id="CHEBI:29101"/>
        <dbReference type="ChEBI" id="CHEBI:57540"/>
        <dbReference type="ChEBI" id="CHEBI:57945"/>
        <dbReference type="EC" id="7.2.1.1"/>
    </reaction>
</comment>
<feature type="transmembrane region" description="Helical" evidence="16">
    <location>
        <begin position="12"/>
        <end position="33"/>
    </location>
</feature>
<evidence type="ECO:0000313" key="20">
    <source>
        <dbReference type="Proteomes" id="UP000704068"/>
    </source>
</evidence>
<keyword evidence="2 16" id="KW-1003">Cell membrane</keyword>
<evidence type="ECO:0000313" key="19">
    <source>
        <dbReference type="EMBL" id="MBF0971178.1"/>
    </source>
</evidence>
<evidence type="ECO:0000259" key="18">
    <source>
        <dbReference type="SMART" id="SM00900"/>
    </source>
</evidence>
<evidence type="ECO:0000256" key="16">
    <source>
        <dbReference type="HAMAP-Rule" id="MF_00427"/>
    </source>
</evidence>
<comment type="similarity">
    <text evidence="16 17">Belongs to the NqrC family.</text>
</comment>
<keyword evidence="15 16" id="KW-0739">Sodium transport</keyword>
<keyword evidence="10 16" id="KW-0520">NAD</keyword>
<evidence type="ECO:0000256" key="11">
    <source>
        <dbReference type="ARBA" id="ARBA00023053"/>
    </source>
</evidence>
<dbReference type="SMART" id="SM00900">
    <property type="entry name" value="FMN_bind"/>
    <property type="match status" value="1"/>
</dbReference>
<dbReference type="InterPro" id="IPR007329">
    <property type="entry name" value="FMN-bd"/>
</dbReference>
<keyword evidence="7 16" id="KW-0812">Transmembrane</keyword>
<keyword evidence="3" id="KW-0997">Cell inner membrane</keyword>
<protein>
    <recommendedName>
        <fullName evidence="16 17">Na(+)-translocating NADH-quinone reductase subunit C</fullName>
        <shortName evidence="16 17">Na(+)-NQR subunit C</shortName>
        <shortName evidence="16 17">Na(+)-translocating NQR subunit C</shortName>
        <ecNumber evidence="16 17">7.2.1.1</ecNumber>
    </recommendedName>
    <alternativeName>
        <fullName evidence="16 17">NQR complex subunit C</fullName>
    </alternativeName>
    <alternativeName>
        <fullName evidence="16 17">NQR-1 subunit C</fullName>
    </alternativeName>
</protein>
<dbReference type="AlphaFoldDB" id="A0A929RXK0"/>
<comment type="subcellular location">
    <subcellularLocation>
        <location evidence="16">Cell membrane</location>
        <topology evidence="16">Single-pass membrane protein</topology>
    </subcellularLocation>
</comment>
<organism evidence="19 20">
    <name type="scientific">Alloprevotella tannerae</name>
    <dbReference type="NCBI Taxonomy" id="76122"/>
    <lineage>
        <taxon>Bacteria</taxon>
        <taxon>Pseudomonadati</taxon>
        <taxon>Bacteroidota</taxon>
        <taxon>Bacteroidia</taxon>
        <taxon>Bacteroidales</taxon>
        <taxon>Prevotellaceae</taxon>
        <taxon>Alloprevotella</taxon>
    </lineage>
</organism>
<dbReference type="RefSeq" id="WP_303764738.1">
    <property type="nucleotide sequence ID" value="NZ_JABZGR010000047.1"/>
</dbReference>
<evidence type="ECO:0000256" key="8">
    <source>
        <dbReference type="ARBA" id="ARBA00022967"/>
    </source>
</evidence>
<evidence type="ECO:0000256" key="5">
    <source>
        <dbReference type="ARBA" id="ARBA00022630"/>
    </source>
</evidence>
<feature type="modified residue" description="FMN phosphoryl threonine" evidence="16">
    <location>
        <position position="209"/>
    </location>
</feature>
<accession>A0A929RXK0</accession>
<dbReference type="EMBL" id="JABZGR010000047">
    <property type="protein sequence ID" value="MBF0971178.1"/>
    <property type="molecule type" value="Genomic_DNA"/>
</dbReference>
<keyword evidence="11 16" id="KW-0915">Sodium</keyword>
<evidence type="ECO:0000256" key="13">
    <source>
        <dbReference type="ARBA" id="ARBA00023075"/>
    </source>
</evidence>
<evidence type="ECO:0000256" key="12">
    <source>
        <dbReference type="ARBA" id="ARBA00023065"/>
    </source>
</evidence>
<dbReference type="PANTHER" id="PTHR37838:SF1">
    <property type="entry name" value="NA(+)-TRANSLOCATING NADH-QUINONE REDUCTASE SUBUNIT C"/>
    <property type="match status" value="1"/>
</dbReference>
<comment type="caution">
    <text evidence="19">The sequence shown here is derived from an EMBL/GenBank/DDBJ whole genome shotgun (WGS) entry which is preliminary data.</text>
</comment>
<keyword evidence="6 16" id="KW-0288">FMN</keyword>
<evidence type="ECO:0000256" key="15">
    <source>
        <dbReference type="ARBA" id="ARBA00023201"/>
    </source>
</evidence>
<keyword evidence="8 16" id="KW-1278">Translocase</keyword>
<keyword evidence="1 16" id="KW-0813">Transport</keyword>
<dbReference type="GO" id="GO:0006814">
    <property type="term" value="P:sodium ion transport"/>
    <property type="evidence" value="ECO:0007669"/>
    <property type="project" value="UniProtKB-UniRule"/>
</dbReference>
<dbReference type="PIRSF" id="PIRSF009437">
    <property type="entry name" value="NQR-1_subunit_C"/>
    <property type="match status" value="1"/>
</dbReference>
<proteinExistence type="inferred from homology"/>
<dbReference type="Proteomes" id="UP000704068">
    <property type="component" value="Unassembled WGS sequence"/>
</dbReference>
<keyword evidence="13 16" id="KW-0830">Ubiquinone</keyword>